<reference evidence="1 2" key="1">
    <citation type="journal article" date="2018" name="Nat. Biotechnol.">
        <title>A standardized bacterial taxonomy based on genome phylogeny substantially revises the tree of life.</title>
        <authorList>
            <person name="Parks D.H."/>
            <person name="Chuvochina M."/>
            <person name="Waite D.W."/>
            <person name="Rinke C."/>
            <person name="Skarshewski A."/>
            <person name="Chaumeil P.A."/>
            <person name="Hugenholtz P."/>
        </authorList>
    </citation>
    <scope>NUCLEOTIDE SEQUENCE [LARGE SCALE GENOMIC DNA]</scope>
    <source>
        <strain evidence="1">UBA7921</strain>
    </source>
</reference>
<name>A0A348MMK6_UNCW3</name>
<gene>
    <name evidence="1" type="ORF">DCG82_07750</name>
</gene>
<feature type="non-terminal residue" evidence="1">
    <location>
        <position position="279"/>
    </location>
</feature>
<dbReference type="Proteomes" id="UP000262454">
    <property type="component" value="Unassembled WGS sequence"/>
</dbReference>
<accession>A0A348MMK6</accession>
<dbReference type="EMBL" id="DMCX01000043">
    <property type="protein sequence ID" value="HAF08282.1"/>
    <property type="molecule type" value="Genomic_DNA"/>
</dbReference>
<dbReference type="AlphaFoldDB" id="A0A348MMK6"/>
<protein>
    <submittedName>
        <fullName evidence="1">Uncharacterized protein</fullName>
    </submittedName>
</protein>
<evidence type="ECO:0000313" key="1">
    <source>
        <dbReference type="EMBL" id="HAF08282.1"/>
    </source>
</evidence>
<comment type="caution">
    <text evidence="1">The sequence shown here is derived from an EMBL/GenBank/DDBJ whole genome shotgun (WGS) entry which is preliminary data.</text>
</comment>
<organism evidence="1 2">
    <name type="scientific">candidate division WOR-3 bacterium</name>
    <dbReference type="NCBI Taxonomy" id="2052148"/>
    <lineage>
        <taxon>Bacteria</taxon>
        <taxon>Bacteria division WOR-3</taxon>
    </lineage>
</organism>
<sequence>MGLLRDRMLELLLILVFMLLLEGLVVDVGRREISEDLILNSGGGGGITLQGYITDIEGKEIEGAVLMGCTIWTDSVGGLVIWGDSDSIYISGGILNYDIPITNEMIGMNDILYIGLSINKEVLGRIRIGEVIWSYRSIESETSDISKSTRSLNGGMISGELPNVGEVLKWDGYEWRPMLDEVGGVSGDNYLRDDMDTFGYLEGEGLQINRYSRLIDSVEVYSESLKTYIFTTRNNLSRKDPRWFSKFSYYYFKDLQDTNRYFYFNGGELKTTGTIYSKG</sequence>
<proteinExistence type="predicted"/>
<evidence type="ECO:0000313" key="2">
    <source>
        <dbReference type="Proteomes" id="UP000262454"/>
    </source>
</evidence>